<dbReference type="SUPFAM" id="SSF55120">
    <property type="entry name" value="Pseudouridine synthase"/>
    <property type="match status" value="1"/>
</dbReference>
<dbReference type="Gene3D" id="3.30.70.660">
    <property type="entry name" value="Pseudouridine synthase I, catalytic domain, C-terminal subdomain"/>
    <property type="match status" value="1"/>
</dbReference>
<dbReference type="RefSeq" id="WP_158364599.1">
    <property type="nucleotide sequence ID" value="NZ_JAOQKC010000020.1"/>
</dbReference>
<keyword evidence="8" id="KW-1185">Reference proteome</keyword>
<comment type="subunit">
    <text evidence="4">Homodimer.</text>
</comment>
<evidence type="ECO:0000313" key="8">
    <source>
        <dbReference type="Proteomes" id="UP001652461"/>
    </source>
</evidence>
<accession>A0ABT2RZT3</accession>
<comment type="caution">
    <text evidence="7">The sequence shown here is derived from an EMBL/GenBank/DDBJ whole genome shotgun (WGS) entry which is preliminary data.</text>
</comment>
<dbReference type="InterPro" id="IPR020095">
    <property type="entry name" value="PsdUridine_synth_TruA_C"/>
</dbReference>
<feature type="active site" description="Nucleophile" evidence="4">
    <location>
        <position position="53"/>
    </location>
</feature>
<dbReference type="EMBL" id="JAOQKC010000020">
    <property type="protein sequence ID" value="MCU6697845.1"/>
    <property type="molecule type" value="Genomic_DNA"/>
</dbReference>
<evidence type="ECO:0000256" key="5">
    <source>
        <dbReference type="RuleBase" id="RU003792"/>
    </source>
</evidence>
<dbReference type="Proteomes" id="UP001652461">
    <property type="component" value="Unassembled WGS sequence"/>
</dbReference>
<dbReference type="Gene3D" id="3.30.70.580">
    <property type="entry name" value="Pseudouridine synthase I, catalytic domain, N-terminal subdomain"/>
    <property type="match status" value="1"/>
</dbReference>
<keyword evidence="3 4" id="KW-0413">Isomerase</keyword>
<dbReference type="PANTHER" id="PTHR11142:SF22">
    <property type="entry name" value="TRNA PSEUDOURIDINE SYNTHASE A 2"/>
    <property type="match status" value="1"/>
</dbReference>
<dbReference type="PIRSF" id="PIRSF001430">
    <property type="entry name" value="tRNA_psdUrid_synth"/>
    <property type="match status" value="1"/>
</dbReference>
<comment type="similarity">
    <text evidence="1 4 5">Belongs to the tRNA pseudouridine synthase TruA family.</text>
</comment>
<evidence type="ECO:0000256" key="3">
    <source>
        <dbReference type="ARBA" id="ARBA00023235"/>
    </source>
</evidence>
<protein>
    <recommendedName>
        <fullName evidence="4">tRNA pseudouridine synthase A</fullName>
        <ecNumber evidence="4">5.4.99.12</ecNumber>
    </recommendedName>
    <alternativeName>
        <fullName evidence="4">tRNA pseudouridine(38-40) synthase</fullName>
    </alternativeName>
    <alternativeName>
        <fullName evidence="4">tRNA pseudouridylate synthase I</fullName>
    </alternativeName>
    <alternativeName>
        <fullName evidence="4">tRNA-uridine isomerase I</fullName>
    </alternativeName>
</protein>
<dbReference type="GO" id="GO:0160147">
    <property type="term" value="F:tRNA pseudouridine(38-40) synthase activity"/>
    <property type="evidence" value="ECO:0007669"/>
    <property type="project" value="UniProtKB-EC"/>
</dbReference>
<dbReference type="EC" id="5.4.99.12" evidence="4"/>
<evidence type="ECO:0000259" key="6">
    <source>
        <dbReference type="Pfam" id="PF01416"/>
    </source>
</evidence>
<feature type="domain" description="Pseudouridine synthase I TruA alpha/beta" evidence="6">
    <location>
        <begin position="7"/>
        <end position="102"/>
    </location>
</feature>
<dbReference type="InterPro" id="IPR020103">
    <property type="entry name" value="PsdUridine_synth_cat_dom_sf"/>
</dbReference>
<comment type="function">
    <text evidence="4">Formation of pseudouridine at positions 38, 39 and 40 in the anticodon stem and loop of transfer RNAs.</text>
</comment>
<reference evidence="7 8" key="1">
    <citation type="journal article" date="2021" name="ISME Commun">
        <title>Automated analysis of genomic sequences facilitates high-throughput and comprehensive description of bacteria.</title>
        <authorList>
            <person name="Hitch T.C.A."/>
        </authorList>
    </citation>
    <scope>NUCLEOTIDE SEQUENCE [LARGE SCALE GENOMIC DNA]</scope>
    <source>
        <strain evidence="7 8">Sanger_04</strain>
    </source>
</reference>
<dbReference type="InterPro" id="IPR020094">
    <property type="entry name" value="TruA/RsuA/RluB/E/F_N"/>
</dbReference>
<evidence type="ECO:0000256" key="4">
    <source>
        <dbReference type="HAMAP-Rule" id="MF_00171"/>
    </source>
</evidence>
<evidence type="ECO:0000313" key="7">
    <source>
        <dbReference type="EMBL" id="MCU6697845.1"/>
    </source>
</evidence>
<dbReference type="NCBIfam" id="TIGR00071">
    <property type="entry name" value="hisT_truA"/>
    <property type="match status" value="1"/>
</dbReference>
<feature type="binding site" evidence="4">
    <location>
        <position position="111"/>
    </location>
    <ligand>
        <name>substrate</name>
    </ligand>
</feature>
<gene>
    <name evidence="4 7" type="primary">truA</name>
    <name evidence="7" type="ORF">OCV63_13215</name>
</gene>
<dbReference type="Pfam" id="PF01416">
    <property type="entry name" value="PseudoU_synth_1"/>
    <property type="match status" value="2"/>
</dbReference>
<comment type="caution">
    <text evidence="4">Lacks conserved residue(s) required for the propagation of feature annotation.</text>
</comment>
<keyword evidence="2 4" id="KW-0819">tRNA processing</keyword>
<dbReference type="HAMAP" id="MF_00171">
    <property type="entry name" value="TruA"/>
    <property type="match status" value="1"/>
</dbReference>
<dbReference type="InterPro" id="IPR001406">
    <property type="entry name" value="PsdUridine_synth_TruA"/>
</dbReference>
<evidence type="ECO:0000256" key="1">
    <source>
        <dbReference type="ARBA" id="ARBA00009375"/>
    </source>
</evidence>
<proteinExistence type="inferred from homology"/>
<dbReference type="InterPro" id="IPR020097">
    <property type="entry name" value="PsdUridine_synth_TruA_a/b_dom"/>
</dbReference>
<feature type="domain" description="Pseudouridine synthase I TruA alpha/beta" evidence="6">
    <location>
        <begin position="144"/>
        <end position="246"/>
    </location>
</feature>
<dbReference type="PANTHER" id="PTHR11142">
    <property type="entry name" value="PSEUDOURIDYLATE SYNTHASE"/>
    <property type="match status" value="1"/>
</dbReference>
<sequence length="246" mass="27609">MRNIKIIVQYDGTRYSGWQSQEHDENTIQGKLTAVLTRLLGEAVELAGSGRTDAGVHALGQVANFKTRSEMSCVELLENLNHYLPEDIGVISIEEVDARFHSRLNAVRKTYRYHIWNSPVHAVFDRRYTWSIEQPLDVPAMRRAAAELTGTHDYKAFSSIKRGKKSTVRTIEAIEIEQTGADITIAFTGNGFLYHMVRILTGTLVEVGLRKKTQEDMQAILASLNREQAGVMAPAQGLFLVNVEYS</sequence>
<evidence type="ECO:0000256" key="2">
    <source>
        <dbReference type="ARBA" id="ARBA00022694"/>
    </source>
</evidence>
<comment type="catalytic activity">
    <reaction evidence="4 5">
        <text>uridine(38/39/40) in tRNA = pseudouridine(38/39/40) in tRNA</text>
        <dbReference type="Rhea" id="RHEA:22376"/>
        <dbReference type="Rhea" id="RHEA-COMP:10085"/>
        <dbReference type="Rhea" id="RHEA-COMP:10087"/>
        <dbReference type="ChEBI" id="CHEBI:65314"/>
        <dbReference type="ChEBI" id="CHEBI:65315"/>
        <dbReference type="EC" id="5.4.99.12"/>
    </reaction>
</comment>
<name>A0ABT2RZT3_9FIRM</name>
<organism evidence="7 8">
    <name type="scientific">Laedolimicola ammoniilytica</name>
    <dbReference type="NCBI Taxonomy" id="2981771"/>
    <lineage>
        <taxon>Bacteria</taxon>
        <taxon>Bacillati</taxon>
        <taxon>Bacillota</taxon>
        <taxon>Clostridia</taxon>
        <taxon>Lachnospirales</taxon>
        <taxon>Lachnospiraceae</taxon>
        <taxon>Laedolimicola</taxon>
    </lineage>
</organism>
<dbReference type="CDD" id="cd02570">
    <property type="entry name" value="PseudoU_synth_EcTruA"/>
    <property type="match status" value="1"/>
</dbReference>